<dbReference type="AlphaFoldDB" id="A0A4R1G6T2"/>
<dbReference type="SUPFAM" id="SSF55073">
    <property type="entry name" value="Nucleotide cyclase"/>
    <property type="match status" value="1"/>
</dbReference>
<feature type="domain" description="GGDEF" evidence="2">
    <location>
        <begin position="213"/>
        <end position="346"/>
    </location>
</feature>
<dbReference type="PROSITE" id="PS50883">
    <property type="entry name" value="EAL"/>
    <property type="match status" value="1"/>
</dbReference>
<dbReference type="RefSeq" id="WP_132527403.1">
    <property type="nucleotide sequence ID" value="NZ_SMFV01000005.1"/>
</dbReference>
<dbReference type="PROSITE" id="PS50887">
    <property type="entry name" value="GGDEF"/>
    <property type="match status" value="1"/>
</dbReference>
<dbReference type="EMBL" id="SMFV01000005">
    <property type="protein sequence ID" value="TCK03434.1"/>
    <property type="molecule type" value="Genomic_DNA"/>
</dbReference>
<name>A0A4R1G6T2_9BACT</name>
<dbReference type="InterPro" id="IPR043128">
    <property type="entry name" value="Rev_trsase/Diguanyl_cyclase"/>
</dbReference>
<dbReference type="InterPro" id="IPR001633">
    <property type="entry name" value="EAL_dom"/>
</dbReference>
<keyword evidence="4" id="KW-1185">Reference proteome</keyword>
<dbReference type="PANTHER" id="PTHR33121">
    <property type="entry name" value="CYCLIC DI-GMP PHOSPHODIESTERASE PDEF"/>
    <property type="match status" value="1"/>
</dbReference>
<dbReference type="InterPro" id="IPR029787">
    <property type="entry name" value="Nucleotide_cyclase"/>
</dbReference>
<reference evidence="3 4" key="1">
    <citation type="submission" date="2019-03" db="EMBL/GenBank/DDBJ databases">
        <title>Genomic Encyclopedia of Archaeal and Bacterial Type Strains, Phase II (KMG-II): from individual species to whole genera.</title>
        <authorList>
            <person name="Goeker M."/>
        </authorList>
    </citation>
    <scope>NUCLEOTIDE SEQUENCE [LARGE SCALE GENOMIC DNA]</scope>
    <source>
        <strain evidence="3 4">DSM 24425</strain>
    </source>
</reference>
<dbReference type="PANTHER" id="PTHR33121:SF71">
    <property type="entry name" value="OXYGEN SENSOR PROTEIN DOSP"/>
    <property type="match status" value="1"/>
</dbReference>
<evidence type="ECO:0000313" key="3">
    <source>
        <dbReference type="EMBL" id="TCK03434.1"/>
    </source>
</evidence>
<dbReference type="Gene3D" id="3.30.450.20">
    <property type="entry name" value="PAS domain"/>
    <property type="match status" value="1"/>
</dbReference>
<dbReference type="Gene3D" id="3.20.20.450">
    <property type="entry name" value="EAL domain"/>
    <property type="match status" value="1"/>
</dbReference>
<organism evidence="3 4">
    <name type="scientific">Phorcysia thermohydrogeniphila</name>
    <dbReference type="NCBI Taxonomy" id="936138"/>
    <lineage>
        <taxon>Bacteria</taxon>
        <taxon>Pseudomonadati</taxon>
        <taxon>Aquificota</taxon>
        <taxon>Aquificia</taxon>
        <taxon>Desulfurobacteriales</taxon>
        <taxon>Desulfurobacteriaceae</taxon>
        <taxon>Phorcysia</taxon>
    </lineage>
</organism>
<proteinExistence type="predicted"/>
<dbReference type="Pfam" id="PF00990">
    <property type="entry name" value="GGDEF"/>
    <property type="match status" value="1"/>
</dbReference>
<dbReference type="Pfam" id="PF00563">
    <property type="entry name" value="EAL"/>
    <property type="match status" value="1"/>
</dbReference>
<dbReference type="GO" id="GO:0071111">
    <property type="term" value="F:cyclic-guanylate-specific phosphodiesterase activity"/>
    <property type="evidence" value="ECO:0007669"/>
    <property type="project" value="InterPro"/>
</dbReference>
<dbReference type="NCBIfam" id="TIGR00254">
    <property type="entry name" value="GGDEF"/>
    <property type="match status" value="1"/>
</dbReference>
<evidence type="ECO:0000259" key="1">
    <source>
        <dbReference type="PROSITE" id="PS50883"/>
    </source>
</evidence>
<sequence>MKQGEISFRTLEVLPEQIETPSDRDFYIRKKGDRLLFLLRTPNNLWIEISVPVSEILQHLPPEVATLNNIADKIPIGILIFKEEIVYSNGFIEKILEKEKEKFTNHAISEVFPKEIGKNLKKLLNKNYAEKQLTLKWIGPIETSSRNERVLLIIATSVSLQDEPIGVAFFFDITAERHFLEKMGDIYSYDPITRLPNFKKALEFIENLRKQRRKFIVGIVDIDKFYVINNSLGIETGDKILRMFANRLKRSFRTDSYWIFRMISDKFIIISLNNEKNLSEEVSTIVSKVKKILEKPFKAAGREIFLNVKFGFSSYPEHGDAVLTKAEVALNTAKESGSEYLIFSRELETSGEILEILKQIKDDLKNNRITVFFQPKVDLKTGYIKGAEALMRCSVPPAQAIPVMTRYGLLFDIGNLILSSSLRTLKNLLEEGYNISMAVNISISQLLDPRFLPKLKYEIEKAEIPPEKLILEVTESEATINLKQVFETIKELVNYGVKISIDDFGTGYSSLSRLKLIKAHELKIDTSFVRNLPESDEDKKIVKFILEISELLNMTSVAEGIEKREQLEFLKREGCSLGQGFLFSPAVPEEEFRKLLKKRFEV</sequence>
<dbReference type="InterPro" id="IPR035919">
    <property type="entry name" value="EAL_sf"/>
</dbReference>
<dbReference type="SMART" id="SM00267">
    <property type="entry name" value="GGDEF"/>
    <property type="match status" value="1"/>
</dbReference>
<feature type="domain" description="EAL" evidence="1">
    <location>
        <begin position="353"/>
        <end position="600"/>
    </location>
</feature>
<protein>
    <submittedName>
        <fullName evidence="3">Diguanylate cyclase (GGDEF)-like protein</fullName>
    </submittedName>
</protein>
<comment type="caution">
    <text evidence="3">The sequence shown here is derived from an EMBL/GenBank/DDBJ whole genome shotgun (WGS) entry which is preliminary data.</text>
</comment>
<accession>A0A4R1G6T2</accession>
<evidence type="ECO:0000259" key="2">
    <source>
        <dbReference type="PROSITE" id="PS50887"/>
    </source>
</evidence>
<dbReference type="InterPro" id="IPR050706">
    <property type="entry name" value="Cyclic-di-GMP_PDE-like"/>
</dbReference>
<gene>
    <name evidence="3" type="ORF">CLV27_1512</name>
</gene>
<dbReference type="CDD" id="cd01949">
    <property type="entry name" value="GGDEF"/>
    <property type="match status" value="1"/>
</dbReference>
<dbReference type="InterPro" id="IPR000160">
    <property type="entry name" value="GGDEF_dom"/>
</dbReference>
<evidence type="ECO:0000313" key="4">
    <source>
        <dbReference type="Proteomes" id="UP000295777"/>
    </source>
</evidence>
<dbReference type="Gene3D" id="3.30.70.270">
    <property type="match status" value="1"/>
</dbReference>
<dbReference type="OrthoDB" id="9762141at2"/>
<dbReference type="SUPFAM" id="SSF141868">
    <property type="entry name" value="EAL domain-like"/>
    <property type="match status" value="1"/>
</dbReference>
<dbReference type="CDD" id="cd01948">
    <property type="entry name" value="EAL"/>
    <property type="match status" value="1"/>
</dbReference>
<dbReference type="SMART" id="SM00052">
    <property type="entry name" value="EAL"/>
    <property type="match status" value="1"/>
</dbReference>
<dbReference type="Proteomes" id="UP000295777">
    <property type="component" value="Unassembled WGS sequence"/>
</dbReference>